<evidence type="ECO:0008006" key="2">
    <source>
        <dbReference type="Google" id="ProtNLM"/>
    </source>
</evidence>
<dbReference type="EMBL" id="AUZX01005695">
    <property type="protein sequence ID" value="EQD66826.1"/>
    <property type="molecule type" value="Genomic_DNA"/>
</dbReference>
<organism evidence="1">
    <name type="scientific">mine drainage metagenome</name>
    <dbReference type="NCBI Taxonomy" id="410659"/>
    <lineage>
        <taxon>unclassified sequences</taxon>
        <taxon>metagenomes</taxon>
        <taxon>ecological metagenomes</taxon>
    </lineage>
</organism>
<sequence length="155" mass="16696">MATWISTGSLLAPGTYRTLVYNEIEHVANLLALYVYTYQGSDPQTYASWVNAASLNMNPVLGGEGIEPWYSLRAVGPAPPTEYPVAFHEVGLPANVNWSVSVNGSTIRSATLSIVFDVPNGTYDFSIQGVGGYTVTPATGTVQINGTSRTFFVFY</sequence>
<gene>
    <name evidence="1" type="ORF">B1A_07949</name>
</gene>
<feature type="non-terminal residue" evidence="1">
    <location>
        <position position="155"/>
    </location>
</feature>
<name>T1B1V0_9ZZZZ</name>
<evidence type="ECO:0000313" key="1">
    <source>
        <dbReference type="EMBL" id="EQD66826.1"/>
    </source>
</evidence>
<comment type="caution">
    <text evidence="1">The sequence shown here is derived from an EMBL/GenBank/DDBJ whole genome shotgun (WGS) entry which is preliminary data.</text>
</comment>
<accession>T1B1V0</accession>
<reference evidence="1" key="2">
    <citation type="journal article" date="2014" name="ISME J.">
        <title>Microbial stratification in low pH oxic and suboxic macroscopic growths along an acid mine drainage.</title>
        <authorList>
            <person name="Mendez-Garcia C."/>
            <person name="Mesa V."/>
            <person name="Sprenger R.R."/>
            <person name="Richter M."/>
            <person name="Diez M.S."/>
            <person name="Solano J."/>
            <person name="Bargiela R."/>
            <person name="Golyshina O.V."/>
            <person name="Manteca A."/>
            <person name="Ramos J.L."/>
            <person name="Gallego J.R."/>
            <person name="Llorente I."/>
            <person name="Martins Dos Santos V.A."/>
            <person name="Jensen O.N."/>
            <person name="Pelaez A.I."/>
            <person name="Sanchez J."/>
            <person name="Ferrer M."/>
        </authorList>
    </citation>
    <scope>NUCLEOTIDE SEQUENCE</scope>
</reference>
<proteinExistence type="predicted"/>
<reference evidence="1" key="1">
    <citation type="submission" date="2013-08" db="EMBL/GenBank/DDBJ databases">
        <authorList>
            <person name="Mendez C."/>
            <person name="Richter M."/>
            <person name="Ferrer M."/>
            <person name="Sanchez J."/>
        </authorList>
    </citation>
    <scope>NUCLEOTIDE SEQUENCE</scope>
</reference>
<protein>
    <recommendedName>
        <fullName evidence="2">Thermopsin</fullName>
    </recommendedName>
</protein>
<dbReference type="AlphaFoldDB" id="T1B1V0"/>